<name>A0ACB0XLY1_MELEN</name>
<proteinExistence type="predicted"/>
<accession>A0ACB0XLY1</accession>
<keyword evidence="2" id="KW-1185">Reference proteome</keyword>
<evidence type="ECO:0000313" key="1">
    <source>
        <dbReference type="EMBL" id="CAK5007969.1"/>
    </source>
</evidence>
<comment type="caution">
    <text evidence="1">The sequence shown here is derived from an EMBL/GenBank/DDBJ whole genome shotgun (WGS) entry which is preliminary data.</text>
</comment>
<protein>
    <submittedName>
        <fullName evidence="1">Uncharacterized protein</fullName>
    </submittedName>
</protein>
<dbReference type="EMBL" id="CAVMJV010000001">
    <property type="protein sequence ID" value="CAK5007969.1"/>
    <property type="molecule type" value="Genomic_DNA"/>
</dbReference>
<reference evidence="1" key="1">
    <citation type="submission" date="2023-11" db="EMBL/GenBank/DDBJ databases">
        <authorList>
            <person name="Poullet M."/>
        </authorList>
    </citation>
    <scope>NUCLEOTIDE SEQUENCE</scope>
    <source>
        <strain evidence="1">E1834</strain>
    </source>
</reference>
<sequence length="124" mass="14740">MAFLFPSIFNKFFLILFFIIPIQGSPEDPSLTFEHFYQSGKNEYTNGNWADCVAYMLKAIEDFLFYRQEVLWCRRQVCLFFENKKLASSNSFLLIFKIFLDPTKKFLRKIIFLLECATADMELI</sequence>
<dbReference type="Proteomes" id="UP001497535">
    <property type="component" value="Unassembled WGS sequence"/>
</dbReference>
<gene>
    <name evidence="1" type="ORF">MENTE1834_LOCUS927</name>
</gene>
<organism evidence="1 2">
    <name type="scientific">Meloidogyne enterolobii</name>
    <name type="common">Root-knot nematode worm</name>
    <name type="synonym">Meloidogyne mayaguensis</name>
    <dbReference type="NCBI Taxonomy" id="390850"/>
    <lineage>
        <taxon>Eukaryota</taxon>
        <taxon>Metazoa</taxon>
        <taxon>Ecdysozoa</taxon>
        <taxon>Nematoda</taxon>
        <taxon>Chromadorea</taxon>
        <taxon>Rhabditida</taxon>
        <taxon>Tylenchina</taxon>
        <taxon>Tylenchomorpha</taxon>
        <taxon>Tylenchoidea</taxon>
        <taxon>Meloidogynidae</taxon>
        <taxon>Meloidogyninae</taxon>
        <taxon>Meloidogyne</taxon>
    </lineage>
</organism>
<evidence type="ECO:0000313" key="2">
    <source>
        <dbReference type="Proteomes" id="UP001497535"/>
    </source>
</evidence>